<dbReference type="KEGG" id="rci:RCIX2632"/>
<reference evidence="3 4" key="1">
    <citation type="journal article" date="2006" name="Science">
        <title>Genome of rice cluster I archaea -- the key methane producers in the rice rhizosphere.</title>
        <authorList>
            <person name="Erkel C."/>
            <person name="Kube M."/>
            <person name="Reinhardt R."/>
            <person name="Liesack W."/>
        </authorList>
    </citation>
    <scope>NUCLEOTIDE SEQUENCE [LARGE SCALE GENOMIC DNA]</scope>
    <source>
        <strain evidence="4">DSM 22066 / NBRC 105507 / MRE50</strain>
    </source>
</reference>
<dbReference type="PANTHER" id="PTHR11695">
    <property type="entry name" value="ALCOHOL DEHYDROGENASE RELATED"/>
    <property type="match status" value="1"/>
</dbReference>
<dbReference type="InterPro" id="IPR020843">
    <property type="entry name" value="ER"/>
</dbReference>
<dbReference type="Proteomes" id="UP000000663">
    <property type="component" value="Chromosome"/>
</dbReference>
<dbReference type="EMBL" id="AM114193">
    <property type="protein sequence ID" value="CAJ37678.1"/>
    <property type="molecule type" value="Genomic_DNA"/>
</dbReference>
<evidence type="ECO:0000313" key="4">
    <source>
        <dbReference type="Proteomes" id="UP000000663"/>
    </source>
</evidence>
<dbReference type="STRING" id="351160.RCIX2632"/>
<dbReference type="Pfam" id="PF13602">
    <property type="entry name" value="ADH_zinc_N_2"/>
    <property type="match status" value="1"/>
</dbReference>
<dbReference type="CDD" id="cd05289">
    <property type="entry name" value="MDR_like_2"/>
    <property type="match status" value="1"/>
</dbReference>
<dbReference type="GO" id="GO:0044281">
    <property type="term" value="P:small molecule metabolic process"/>
    <property type="evidence" value="ECO:0007669"/>
    <property type="project" value="UniProtKB-ARBA"/>
</dbReference>
<gene>
    <name evidence="3" type="ORF">RCIX2632</name>
</gene>
<dbReference type="InterPro" id="IPR050700">
    <property type="entry name" value="YIM1/Zinc_Alcohol_DH_Fams"/>
</dbReference>
<name>Q0W1R5_METAR</name>
<dbReference type="OrthoDB" id="146629at2157"/>
<dbReference type="InterPro" id="IPR036291">
    <property type="entry name" value="NAD(P)-bd_dom_sf"/>
</dbReference>
<accession>Q0W1R5</accession>
<dbReference type="SUPFAM" id="SSF51735">
    <property type="entry name" value="NAD(P)-binding Rossmann-fold domains"/>
    <property type="match status" value="1"/>
</dbReference>
<dbReference type="eggNOG" id="arCOG01458">
    <property type="taxonomic scope" value="Archaea"/>
</dbReference>
<dbReference type="PATRIC" id="fig|351160.9.peg.601"/>
<dbReference type="SUPFAM" id="SSF50129">
    <property type="entry name" value="GroES-like"/>
    <property type="match status" value="1"/>
</dbReference>
<dbReference type="GO" id="GO:0008270">
    <property type="term" value="F:zinc ion binding"/>
    <property type="evidence" value="ECO:0007669"/>
    <property type="project" value="InterPro"/>
</dbReference>
<dbReference type="GO" id="GO:0030554">
    <property type="term" value="F:adenyl nucleotide binding"/>
    <property type="evidence" value="ECO:0007669"/>
    <property type="project" value="UniProtKB-ARBA"/>
</dbReference>
<dbReference type="InterPro" id="IPR002364">
    <property type="entry name" value="Quin_OxRdtase/zeta-crystal_CS"/>
</dbReference>
<sequence>MKAVRFHTFGGPEVLRYEDVPRPEAGAGEVLVRIRAAGVNPVDWKIRAGYMREMFRDRLPMIPGVDMAGVVEEVGGDITGFKAGDKVYGFLGVAQSGGTYAEYCKAGYFTLAPMPESLDFTEAAALPLVSLVGWQTLFDIAHLDKGQTVLIHGASGGVGHMAVQLAKWRGATVIGTASARNADFLSSLGADEVIDYHKVRFEDVARDVDVVLDTQAGDTQQRSYHVLKKGGILVSTLGIENPDEAAKCGVRATGFLAQPNGTELRHIARLIDEGKLKPAVSTVMPLRDAARAHEQSQTGHVRGKIVLKVGD</sequence>
<dbReference type="InterPro" id="IPR011032">
    <property type="entry name" value="GroES-like_sf"/>
</dbReference>
<feature type="domain" description="Enoyl reductase (ER)" evidence="2">
    <location>
        <begin position="10"/>
        <end position="307"/>
    </location>
</feature>
<protein>
    <submittedName>
        <fullName evidence="3">Predicted NADPH:quinone reductase (Alcohol dehydrogenase superfamily)</fullName>
    </submittedName>
</protein>
<dbReference type="PROSITE" id="PS01162">
    <property type="entry name" value="QOR_ZETA_CRYSTAL"/>
    <property type="match status" value="1"/>
</dbReference>
<evidence type="ECO:0000259" key="2">
    <source>
        <dbReference type="SMART" id="SM00829"/>
    </source>
</evidence>
<dbReference type="Gene3D" id="3.90.180.10">
    <property type="entry name" value="Medium-chain alcohol dehydrogenases, catalytic domain"/>
    <property type="match status" value="1"/>
</dbReference>
<dbReference type="Pfam" id="PF08240">
    <property type="entry name" value="ADH_N"/>
    <property type="match status" value="1"/>
</dbReference>
<dbReference type="InterPro" id="IPR013154">
    <property type="entry name" value="ADH-like_N"/>
</dbReference>
<organism evidence="3 4">
    <name type="scientific">Methanocella arvoryzae (strain DSM 22066 / NBRC 105507 / MRE50)</name>
    <dbReference type="NCBI Taxonomy" id="351160"/>
    <lineage>
        <taxon>Archaea</taxon>
        <taxon>Methanobacteriati</taxon>
        <taxon>Methanobacteriota</taxon>
        <taxon>Stenosarchaea group</taxon>
        <taxon>Methanomicrobia</taxon>
        <taxon>Methanocellales</taxon>
        <taxon>Methanocellaceae</taxon>
        <taxon>Methanocella</taxon>
    </lineage>
</organism>
<evidence type="ECO:0000313" key="3">
    <source>
        <dbReference type="EMBL" id="CAJ37678.1"/>
    </source>
</evidence>
<proteinExistence type="predicted"/>
<dbReference type="GO" id="GO:0043168">
    <property type="term" value="F:anion binding"/>
    <property type="evidence" value="ECO:0007669"/>
    <property type="project" value="UniProtKB-ARBA"/>
</dbReference>
<keyword evidence="4" id="KW-1185">Reference proteome</keyword>
<dbReference type="PANTHER" id="PTHR11695:SF294">
    <property type="entry name" value="RETICULON-4-INTERACTING PROTEIN 1, MITOCHONDRIAL"/>
    <property type="match status" value="1"/>
</dbReference>
<dbReference type="SMART" id="SM00829">
    <property type="entry name" value="PKS_ER"/>
    <property type="match status" value="1"/>
</dbReference>
<dbReference type="AlphaFoldDB" id="Q0W1R5"/>
<dbReference type="GO" id="GO:0016616">
    <property type="term" value="F:oxidoreductase activity, acting on the CH-OH group of donors, NAD or NADP as acceptor"/>
    <property type="evidence" value="ECO:0007669"/>
    <property type="project" value="UniProtKB-ARBA"/>
</dbReference>
<keyword evidence="1" id="KW-0560">Oxidoreductase</keyword>
<evidence type="ECO:0000256" key="1">
    <source>
        <dbReference type="ARBA" id="ARBA00023002"/>
    </source>
</evidence>
<dbReference type="Gene3D" id="3.40.50.720">
    <property type="entry name" value="NAD(P)-binding Rossmann-like Domain"/>
    <property type="match status" value="1"/>
</dbReference>